<dbReference type="InterPro" id="IPR011487">
    <property type="entry name" value="DUF1598"/>
</dbReference>
<proteinExistence type="predicted"/>
<dbReference type="AlphaFoldDB" id="A0A5C5WWE5"/>
<gene>
    <name evidence="1" type="ORF">Pla22_19450</name>
</gene>
<evidence type="ECO:0008006" key="3">
    <source>
        <dbReference type="Google" id="ProtNLM"/>
    </source>
</evidence>
<dbReference type="EMBL" id="SJPI01000001">
    <property type="protein sequence ID" value="TWT54303.1"/>
    <property type="molecule type" value="Genomic_DNA"/>
</dbReference>
<name>A0A5C5WWE5_9BACT</name>
<organism evidence="1 2">
    <name type="scientific">Rubripirellula amarantea</name>
    <dbReference type="NCBI Taxonomy" id="2527999"/>
    <lineage>
        <taxon>Bacteria</taxon>
        <taxon>Pseudomonadati</taxon>
        <taxon>Planctomycetota</taxon>
        <taxon>Planctomycetia</taxon>
        <taxon>Pirellulales</taxon>
        <taxon>Pirellulaceae</taxon>
        <taxon>Rubripirellula</taxon>
    </lineage>
</organism>
<keyword evidence="2" id="KW-1185">Reference proteome</keyword>
<dbReference type="Proteomes" id="UP000316598">
    <property type="component" value="Unassembled WGS sequence"/>
</dbReference>
<sequence length="511" mass="55648">MKASLAIIVRGESRAVSGDDSILRPYLSRPVTSRPVILMNQIRRFASFTALAALAMFSCVLVPNGSAFAQDDGGGDQETILIGNPIAGIDVDAAGVLKVKQFDPRLAKERFNAARAVERRGDADVMRASGMRKISLNRLEKAIAKQLETGNMPTEEMQALAGLTSVQYVFFYPESGDIVIAGPSEGFFADPTDRLIGMKSGRPVVLLEDLVTAMRAYAPGANATSVISVSIDPTAEGLQQMQNFLASVRGNVRPSDAERLAAGLKDNLGLQKVTFRGVPDTTHFARVLVEADYRMKLIGIGLERLPIKMASYVDRANPNMVNSNAMERWYFQPNYDGVAVSEDGLAMKIKERGVQLVGANERVAAGGQRIKGGRVNKASQAFCQDFTDNFNLIASRVRIYGELRQLIDVAIAAAYIQQQDFYTQANWDAGVLMDESQLSVERYTAPEQVETAVNAVWRGSKLMTPLGGGVQMQPKLALNKDRLTIDTKGETVATKTANGPSDLADGQWWWD</sequence>
<evidence type="ECO:0000313" key="2">
    <source>
        <dbReference type="Proteomes" id="UP000316598"/>
    </source>
</evidence>
<accession>A0A5C5WWE5</accession>
<protein>
    <recommendedName>
        <fullName evidence="3">DUF1598 domain-containing protein</fullName>
    </recommendedName>
</protein>
<reference evidence="1 2" key="1">
    <citation type="submission" date="2019-02" db="EMBL/GenBank/DDBJ databases">
        <title>Deep-cultivation of Planctomycetes and their phenomic and genomic characterization uncovers novel biology.</title>
        <authorList>
            <person name="Wiegand S."/>
            <person name="Jogler M."/>
            <person name="Boedeker C."/>
            <person name="Pinto D."/>
            <person name="Vollmers J."/>
            <person name="Rivas-Marin E."/>
            <person name="Kohn T."/>
            <person name="Peeters S.H."/>
            <person name="Heuer A."/>
            <person name="Rast P."/>
            <person name="Oberbeckmann S."/>
            <person name="Bunk B."/>
            <person name="Jeske O."/>
            <person name="Meyerdierks A."/>
            <person name="Storesund J.E."/>
            <person name="Kallscheuer N."/>
            <person name="Luecker S."/>
            <person name="Lage O.M."/>
            <person name="Pohl T."/>
            <person name="Merkel B.J."/>
            <person name="Hornburger P."/>
            <person name="Mueller R.-W."/>
            <person name="Bruemmer F."/>
            <person name="Labrenz M."/>
            <person name="Spormann A.M."/>
            <person name="Op Den Camp H."/>
            <person name="Overmann J."/>
            <person name="Amann R."/>
            <person name="Jetten M.S.M."/>
            <person name="Mascher T."/>
            <person name="Medema M.H."/>
            <person name="Devos D.P."/>
            <person name="Kaster A.-K."/>
            <person name="Ovreas L."/>
            <person name="Rohde M."/>
            <person name="Galperin M.Y."/>
            <person name="Jogler C."/>
        </authorList>
    </citation>
    <scope>NUCLEOTIDE SEQUENCE [LARGE SCALE GENOMIC DNA]</scope>
    <source>
        <strain evidence="1 2">Pla22</strain>
    </source>
</reference>
<dbReference type="Pfam" id="PF07643">
    <property type="entry name" value="DUF1598"/>
    <property type="match status" value="1"/>
</dbReference>
<evidence type="ECO:0000313" key="1">
    <source>
        <dbReference type="EMBL" id="TWT54303.1"/>
    </source>
</evidence>
<comment type="caution">
    <text evidence="1">The sequence shown here is derived from an EMBL/GenBank/DDBJ whole genome shotgun (WGS) entry which is preliminary data.</text>
</comment>